<dbReference type="InterPro" id="IPR003347">
    <property type="entry name" value="JmjC_dom"/>
</dbReference>
<gene>
    <name evidence="2" type="ORF">HO133_001212</name>
</gene>
<dbReference type="Gene3D" id="2.60.120.10">
    <property type="entry name" value="Jelly Rolls"/>
    <property type="match status" value="1"/>
</dbReference>
<dbReference type="Proteomes" id="UP000593566">
    <property type="component" value="Unassembled WGS sequence"/>
</dbReference>
<dbReference type="Pfam" id="PF13621">
    <property type="entry name" value="Cupin_8"/>
    <property type="match status" value="1"/>
</dbReference>
<dbReference type="PANTHER" id="PTHR12461">
    <property type="entry name" value="HYPOXIA-INDUCIBLE FACTOR 1 ALPHA INHIBITOR-RELATED"/>
    <property type="match status" value="1"/>
</dbReference>
<dbReference type="RefSeq" id="XP_037151561.1">
    <property type="nucleotide sequence ID" value="XM_037292142.1"/>
</dbReference>
<accession>A0A8H6FBK0</accession>
<reference evidence="2 3" key="1">
    <citation type="journal article" date="2020" name="Genomics">
        <title>Complete, high-quality genomes from long-read metagenomic sequencing of two wolf lichen thalli reveals enigmatic genome architecture.</title>
        <authorList>
            <person name="McKenzie S.K."/>
            <person name="Walston R.F."/>
            <person name="Allen J.L."/>
        </authorList>
    </citation>
    <scope>NUCLEOTIDE SEQUENCE [LARGE SCALE GENOMIC DNA]</scope>
    <source>
        <strain evidence="2">WasteWater1</strain>
    </source>
</reference>
<dbReference type="GeneID" id="59329628"/>
<dbReference type="AlphaFoldDB" id="A0A8H6FBK0"/>
<proteinExistence type="predicted"/>
<name>A0A8H6FBK0_9LECA</name>
<evidence type="ECO:0000313" key="2">
    <source>
        <dbReference type="EMBL" id="KAF6222126.1"/>
    </source>
</evidence>
<dbReference type="EMBL" id="JACCJB010000012">
    <property type="protein sequence ID" value="KAF6222126.1"/>
    <property type="molecule type" value="Genomic_DNA"/>
</dbReference>
<comment type="caution">
    <text evidence="2">The sequence shown here is derived from an EMBL/GenBank/DDBJ whole genome shotgun (WGS) entry which is preliminary data.</text>
</comment>
<dbReference type="PROSITE" id="PS51184">
    <property type="entry name" value="JMJC"/>
    <property type="match status" value="1"/>
</dbReference>
<sequence>MSSIIAEATADMLTTYHELNGDIDVLYEEPSPLEFMRYVAKNRPLVVRRGCSKWLAVRTWNAHYLQDIMKDIPVGVAITPHGNADSVLKRPEDGSTYFVKPFELDEPFSTFLSYLQSSNAQTAAELVKYSQAQNDNLRGEYSHLYRDVEPDIRWASIALQKEPDAINLWIGNKHSTTALHRDNYENIYCQIVGSKDFVLLAPVETACINEKFMPSAAYAADMSLDPDDPPAQVPCAVWDPDKPEENATRFSSLSKPLRIRLDPGDMLYLPACWYHKVSQDSSDEGICCSVNYWYDMDFEGTFFASNSFLRHMAWASTELKKAP</sequence>
<dbReference type="SUPFAM" id="SSF51197">
    <property type="entry name" value="Clavaminate synthase-like"/>
    <property type="match status" value="1"/>
</dbReference>
<dbReference type="InterPro" id="IPR041667">
    <property type="entry name" value="Cupin_8"/>
</dbReference>
<feature type="domain" description="JmjC" evidence="1">
    <location>
        <begin position="127"/>
        <end position="309"/>
    </location>
</feature>
<protein>
    <recommendedName>
        <fullName evidence="1">JmjC domain-containing protein</fullName>
    </recommendedName>
</protein>
<keyword evidence="3" id="KW-1185">Reference proteome</keyword>
<dbReference type="PANTHER" id="PTHR12461:SF99">
    <property type="entry name" value="BIFUNCTIONAL PEPTIDASE AND (3S)-LYSYL HYDROXYLASE JMJD7"/>
    <property type="match status" value="1"/>
</dbReference>
<organism evidence="2 3">
    <name type="scientific">Letharia lupina</name>
    <dbReference type="NCBI Taxonomy" id="560253"/>
    <lineage>
        <taxon>Eukaryota</taxon>
        <taxon>Fungi</taxon>
        <taxon>Dikarya</taxon>
        <taxon>Ascomycota</taxon>
        <taxon>Pezizomycotina</taxon>
        <taxon>Lecanoromycetes</taxon>
        <taxon>OSLEUM clade</taxon>
        <taxon>Lecanoromycetidae</taxon>
        <taxon>Lecanorales</taxon>
        <taxon>Lecanorineae</taxon>
        <taxon>Parmeliaceae</taxon>
        <taxon>Letharia</taxon>
    </lineage>
</organism>
<dbReference type="InterPro" id="IPR014710">
    <property type="entry name" value="RmlC-like_jellyroll"/>
</dbReference>
<evidence type="ECO:0000313" key="3">
    <source>
        <dbReference type="Proteomes" id="UP000593566"/>
    </source>
</evidence>
<dbReference type="SMART" id="SM00558">
    <property type="entry name" value="JmjC"/>
    <property type="match status" value="1"/>
</dbReference>
<evidence type="ECO:0000259" key="1">
    <source>
        <dbReference type="PROSITE" id="PS51184"/>
    </source>
</evidence>